<dbReference type="InterPro" id="IPR050246">
    <property type="entry name" value="Class_II_FBP_aldolase"/>
</dbReference>
<reference evidence="4 5" key="1">
    <citation type="submission" date="2020-07" db="EMBL/GenBank/DDBJ databases">
        <title>Vallitalea guaymasensis genome.</title>
        <authorList>
            <person name="Postec A."/>
        </authorList>
    </citation>
    <scope>NUCLEOTIDE SEQUENCE [LARGE SCALE GENOMIC DNA]</scope>
    <source>
        <strain evidence="4 5">Ra1766G1</strain>
    </source>
</reference>
<feature type="binding site" evidence="2">
    <location>
        <begin position="229"/>
        <end position="231"/>
    </location>
    <ligand>
        <name>dihydroxyacetone phosphate</name>
        <dbReference type="ChEBI" id="CHEBI:57642"/>
    </ligand>
</feature>
<dbReference type="Proteomes" id="UP000677305">
    <property type="component" value="Chromosome"/>
</dbReference>
<gene>
    <name evidence="4" type="ORF">HYG85_16140</name>
</gene>
<dbReference type="GO" id="GO:0005975">
    <property type="term" value="P:carbohydrate metabolic process"/>
    <property type="evidence" value="ECO:0007669"/>
    <property type="project" value="InterPro"/>
</dbReference>
<feature type="binding site" evidence="3">
    <location>
        <position position="228"/>
    </location>
    <ligand>
        <name>Zn(2+)</name>
        <dbReference type="ChEBI" id="CHEBI:29105"/>
        <label>1</label>
        <note>catalytic</note>
    </ligand>
</feature>
<dbReference type="Gene3D" id="3.20.20.70">
    <property type="entry name" value="Aldolase class I"/>
    <property type="match status" value="1"/>
</dbReference>
<evidence type="ECO:0000313" key="5">
    <source>
        <dbReference type="Proteomes" id="UP000677305"/>
    </source>
</evidence>
<protein>
    <submittedName>
        <fullName evidence="4">Class II fructose-bisphosphate aldolase</fullName>
    </submittedName>
</protein>
<feature type="active site" description="Proton donor" evidence="1">
    <location>
        <position position="98"/>
    </location>
</feature>
<comment type="cofactor">
    <cofactor evidence="3">
        <name>Zn(2+)</name>
        <dbReference type="ChEBI" id="CHEBI:29105"/>
    </cofactor>
    <text evidence="3">Binds 2 Zn(2+) ions per subunit. One is catalytic and the other provides a structural contribution.</text>
</comment>
<dbReference type="InterPro" id="IPR000771">
    <property type="entry name" value="FBA_II"/>
</dbReference>
<dbReference type="InterPro" id="IPR013785">
    <property type="entry name" value="Aldolase_TIM"/>
</dbReference>
<feature type="binding site" evidence="3">
    <location>
        <position position="194"/>
    </location>
    <ligand>
        <name>Zn(2+)</name>
        <dbReference type="ChEBI" id="CHEBI:29105"/>
        <label>1</label>
        <note>catalytic</note>
    </ligand>
</feature>
<dbReference type="GO" id="GO:0016832">
    <property type="term" value="F:aldehyde-lyase activity"/>
    <property type="evidence" value="ECO:0007669"/>
    <property type="project" value="InterPro"/>
</dbReference>
<dbReference type="NCBIfam" id="TIGR00167">
    <property type="entry name" value="cbbA"/>
    <property type="match status" value="1"/>
</dbReference>
<evidence type="ECO:0000256" key="3">
    <source>
        <dbReference type="PIRSR" id="PIRSR001359-3"/>
    </source>
</evidence>
<dbReference type="AlphaFoldDB" id="A0A8J8MCF5"/>
<feature type="binding site" evidence="2">
    <location>
        <begin position="271"/>
        <end position="274"/>
    </location>
    <ligand>
        <name>dihydroxyacetone phosphate</name>
        <dbReference type="ChEBI" id="CHEBI:57642"/>
    </ligand>
</feature>
<keyword evidence="5" id="KW-1185">Reference proteome</keyword>
<evidence type="ECO:0000256" key="2">
    <source>
        <dbReference type="PIRSR" id="PIRSR001359-2"/>
    </source>
</evidence>
<organism evidence="4 5">
    <name type="scientific">Vallitalea guaymasensis</name>
    <dbReference type="NCBI Taxonomy" id="1185412"/>
    <lineage>
        <taxon>Bacteria</taxon>
        <taxon>Bacillati</taxon>
        <taxon>Bacillota</taxon>
        <taxon>Clostridia</taxon>
        <taxon>Lachnospirales</taxon>
        <taxon>Vallitaleaceae</taxon>
        <taxon>Vallitalea</taxon>
    </lineage>
</organism>
<sequence length="368" mass="40597">MSLVPMKLLLDKALEGKFAYGAFNVHTTNEVKAAIEIHETFRSPVILQIIEFATGFIAGREDFLNATLKEKIEGIKIITEKVKEAAKKTDIPVVLHLDHGHDKELVKACIDEGFTSVMIDGSYLPFEENIALTKEIVDYAHKKGVTVEGELGVLAGREDNANHSGSLYTDPNKVCEFFEKTGVDCLAISYGTSHGAAKGKDVVISKEIAIASYENMKFKNIKGSLVSHGSSTVPKYLVEGINKLGGKLENAHGIPIEQVLEVVPYGIAKVNVGTDIRLAITRYIREYFKDNNNIDDNSRVGQIKKIIEDRPELIDERVYLYPMYDSVISGTGKTTEENDILECVEKGVKEIVGQLIVKYGQVGTAELF</sequence>
<feature type="binding site" evidence="3">
    <location>
        <position position="99"/>
    </location>
    <ligand>
        <name>Zn(2+)</name>
        <dbReference type="ChEBI" id="CHEBI:29105"/>
        <label>1</label>
        <note>catalytic</note>
    </ligand>
</feature>
<feature type="binding site" evidence="2">
    <location>
        <position position="195"/>
    </location>
    <ligand>
        <name>dihydroxyacetone phosphate</name>
        <dbReference type="ChEBI" id="CHEBI:57642"/>
    </ligand>
</feature>
<feature type="binding site" evidence="3">
    <location>
        <position position="150"/>
    </location>
    <ligand>
        <name>Zn(2+)</name>
        <dbReference type="ChEBI" id="CHEBI:29105"/>
        <label>2</label>
    </ligand>
</feature>
<dbReference type="SUPFAM" id="SSF51569">
    <property type="entry name" value="Aldolase"/>
    <property type="match status" value="1"/>
</dbReference>
<accession>A0A8J8MCF5</accession>
<dbReference type="PANTHER" id="PTHR30304:SF0">
    <property type="entry name" value="D-TAGATOSE-1,6-BISPHOSPHATE ALDOLASE SUBUNIT GATY-RELATED"/>
    <property type="match status" value="1"/>
</dbReference>
<dbReference type="Pfam" id="PF01116">
    <property type="entry name" value="F_bP_aldolase"/>
    <property type="match status" value="1"/>
</dbReference>
<keyword evidence="3" id="KW-0862">Zinc</keyword>
<evidence type="ECO:0000313" key="4">
    <source>
        <dbReference type="EMBL" id="QUH30351.1"/>
    </source>
</evidence>
<evidence type="ECO:0000256" key="1">
    <source>
        <dbReference type="PIRSR" id="PIRSR001359-1"/>
    </source>
</evidence>
<dbReference type="GO" id="GO:0008270">
    <property type="term" value="F:zinc ion binding"/>
    <property type="evidence" value="ECO:0007669"/>
    <property type="project" value="InterPro"/>
</dbReference>
<dbReference type="PROSITE" id="PS00602">
    <property type="entry name" value="ALDOLASE_CLASS_II_1"/>
    <property type="match status" value="1"/>
</dbReference>
<dbReference type="EMBL" id="CP058561">
    <property type="protein sequence ID" value="QUH30351.1"/>
    <property type="molecule type" value="Genomic_DNA"/>
</dbReference>
<dbReference type="RefSeq" id="WP_212690525.1">
    <property type="nucleotide sequence ID" value="NZ_CP058561.1"/>
</dbReference>
<dbReference type="PIRSF" id="PIRSF001359">
    <property type="entry name" value="F_bP_aldolase_II"/>
    <property type="match status" value="1"/>
</dbReference>
<proteinExistence type="predicted"/>
<dbReference type="PANTHER" id="PTHR30304">
    <property type="entry name" value="D-TAGATOSE-1,6-BISPHOSPHATE ALDOLASE"/>
    <property type="match status" value="1"/>
</dbReference>
<dbReference type="KEGG" id="vgu:HYG85_16140"/>
<name>A0A8J8MCF5_9FIRM</name>
<keyword evidence="3" id="KW-0479">Metal-binding</keyword>
<feature type="binding site" evidence="3">
    <location>
        <position position="120"/>
    </location>
    <ligand>
        <name>Zn(2+)</name>
        <dbReference type="ChEBI" id="CHEBI:29105"/>
        <label>2</label>
    </ligand>
</feature>